<proteinExistence type="predicted"/>
<evidence type="ECO:0000313" key="1">
    <source>
        <dbReference type="EMBL" id="RPB24547.1"/>
    </source>
</evidence>
<name>A0A3N4LNR4_9PEZI</name>
<dbReference type="InParanoid" id="A0A3N4LNR4"/>
<sequence>MRKDGCDVHAGIAPKLQVFNLSPARVNASGLHLFEVPLGWLMPSAGSCNADVSPSYAGLEYHFPVGVQAYVIPILPRKGIVSHNKYVWIIPSQSRWKLQILSRPAQCKEAISTNLRSSMNTNNKLIIKGPPTIEATVGSVKMPQRPMQMQTTAGCKPRQACSSLIDSLTVEPIA</sequence>
<reference evidence="1 2" key="1">
    <citation type="journal article" date="2018" name="Nat. Ecol. Evol.">
        <title>Pezizomycetes genomes reveal the molecular basis of ectomycorrhizal truffle lifestyle.</title>
        <authorList>
            <person name="Murat C."/>
            <person name="Payen T."/>
            <person name="Noel B."/>
            <person name="Kuo A."/>
            <person name="Morin E."/>
            <person name="Chen J."/>
            <person name="Kohler A."/>
            <person name="Krizsan K."/>
            <person name="Balestrini R."/>
            <person name="Da Silva C."/>
            <person name="Montanini B."/>
            <person name="Hainaut M."/>
            <person name="Levati E."/>
            <person name="Barry K.W."/>
            <person name="Belfiori B."/>
            <person name="Cichocki N."/>
            <person name="Clum A."/>
            <person name="Dockter R.B."/>
            <person name="Fauchery L."/>
            <person name="Guy J."/>
            <person name="Iotti M."/>
            <person name="Le Tacon F."/>
            <person name="Lindquist E.A."/>
            <person name="Lipzen A."/>
            <person name="Malagnac F."/>
            <person name="Mello A."/>
            <person name="Molinier V."/>
            <person name="Miyauchi S."/>
            <person name="Poulain J."/>
            <person name="Riccioni C."/>
            <person name="Rubini A."/>
            <person name="Sitrit Y."/>
            <person name="Splivallo R."/>
            <person name="Traeger S."/>
            <person name="Wang M."/>
            <person name="Zifcakova L."/>
            <person name="Wipf D."/>
            <person name="Zambonelli A."/>
            <person name="Paolocci F."/>
            <person name="Nowrousian M."/>
            <person name="Ottonello S."/>
            <person name="Baldrian P."/>
            <person name="Spatafora J.W."/>
            <person name="Henrissat B."/>
            <person name="Nagy L.G."/>
            <person name="Aury J.M."/>
            <person name="Wincker P."/>
            <person name="Grigoriev I.V."/>
            <person name="Bonfante P."/>
            <person name="Martin F.M."/>
        </authorList>
    </citation>
    <scope>NUCLEOTIDE SEQUENCE [LARGE SCALE GENOMIC DNA]</scope>
    <source>
        <strain evidence="1 2">ATCC MYA-4762</strain>
    </source>
</reference>
<dbReference type="Proteomes" id="UP000267821">
    <property type="component" value="Unassembled WGS sequence"/>
</dbReference>
<keyword evidence="2" id="KW-1185">Reference proteome</keyword>
<evidence type="ECO:0000313" key="2">
    <source>
        <dbReference type="Proteomes" id="UP000267821"/>
    </source>
</evidence>
<dbReference type="EMBL" id="ML121541">
    <property type="protein sequence ID" value="RPB24547.1"/>
    <property type="molecule type" value="Genomic_DNA"/>
</dbReference>
<accession>A0A3N4LNR4</accession>
<gene>
    <name evidence="1" type="ORF">L211DRAFT_848855</name>
</gene>
<dbReference type="AlphaFoldDB" id="A0A3N4LNR4"/>
<protein>
    <submittedName>
        <fullName evidence="1">Uncharacterized protein</fullName>
    </submittedName>
</protein>
<organism evidence="1 2">
    <name type="scientific">Terfezia boudieri ATCC MYA-4762</name>
    <dbReference type="NCBI Taxonomy" id="1051890"/>
    <lineage>
        <taxon>Eukaryota</taxon>
        <taxon>Fungi</taxon>
        <taxon>Dikarya</taxon>
        <taxon>Ascomycota</taxon>
        <taxon>Pezizomycotina</taxon>
        <taxon>Pezizomycetes</taxon>
        <taxon>Pezizales</taxon>
        <taxon>Pezizaceae</taxon>
        <taxon>Terfezia</taxon>
    </lineage>
</organism>